<evidence type="ECO:0000256" key="4">
    <source>
        <dbReference type="ARBA" id="ARBA00022617"/>
    </source>
</evidence>
<keyword evidence="8" id="KW-0560">Oxidoreductase</keyword>
<dbReference type="EMBL" id="JAQQWM010000006">
    <property type="protein sequence ID" value="KAK8059254.1"/>
    <property type="molecule type" value="Genomic_DNA"/>
</dbReference>
<evidence type="ECO:0000256" key="3">
    <source>
        <dbReference type="ARBA" id="ARBA00010617"/>
    </source>
</evidence>
<dbReference type="InterPro" id="IPR002403">
    <property type="entry name" value="Cyt_P450_E_grp-IV"/>
</dbReference>
<dbReference type="InterPro" id="IPR001128">
    <property type="entry name" value="Cyt_P450"/>
</dbReference>
<keyword evidence="14" id="KW-1185">Reference proteome</keyword>
<name>A0ABR1UN26_9PEZI</name>
<dbReference type="PANTHER" id="PTHR46206:SF5">
    <property type="entry name" value="P450, PUTATIVE (EUROFUNG)-RELATED"/>
    <property type="match status" value="1"/>
</dbReference>
<evidence type="ECO:0000256" key="5">
    <source>
        <dbReference type="ARBA" id="ARBA00022692"/>
    </source>
</evidence>
<keyword evidence="7 12" id="KW-1133">Transmembrane helix</keyword>
<evidence type="ECO:0000256" key="8">
    <source>
        <dbReference type="ARBA" id="ARBA00023002"/>
    </source>
</evidence>
<gene>
    <name evidence="13" type="ORF">PG996_009184</name>
</gene>
<comment type="cofactor">
    <cofactor evidence="1">
        <name>heme</name>
        <dbReference type="ChEBI" id="CHEBI:30413"/>
    </cofactor>
</comment>
<organism evidence="13 14">
    <name type="scientific">Apiospora saccharicola</name>
    <dbReference type="NCBI Taxonomy" id="335842"/>
    <lineage>
        <taxon>Eukaryota</taxon>
        <taxon>Fungi</taxon>
        <taxon>Dikarya</taxon>
        <taxon>Ascomycota</taxon>
        <taxon>Pezizomycotina</taxon>
        <taxon>Sordariomycetes</taxon>
        <taxon>Xylariomycetidae</taxon>
        <taxon>Amphisphaeriales</taxon>
        <taxon>Apiosporaceae</taxon>
        <taxon>Apiospora</taxon>
    </lineage>
</organism>
<comment type="similarity">
    <text evidence="3">Belongs to the cytochrome P450 family.</text>
</comment>
<keyword evidence="6" id="KW-0479">Metal-binding</keyword>
<dbReference type="Gene3D" id="1.10.630.10">
    <property type="entry name" value="Cytochrome P450"/>
    <property type="match status" value="1"/>
</dbReference>
<sequence length="554" mass="62622">MVNLVAPLGEPGNGLYLLTLVIFAGTTIFACRGILFGHLAGKLEGWRYMFAGPQIIDKAYAQNPSRPFQIRTPSNSHLMITTSELIKEVLDAPPSRLSLHAVAKELLQPKYTMYGFEWQEQRGVEGTGFVRALRSRLTSHLPQFQPELDRIIRGCLLEELDRTPDENGFVPVELFPMIKRVITRVNCFVFFGKELSENSEFTEAALAFPQTVVLAAEILRITPAFMCPLVAWIVTKRHRAAKTLFRYLEPEVCRRRAEMAQADRLGVSKPAARADCMQWLIDTSPKKDPWSTPRMIGETLAIWFSSVHQLAMVSLERHAPSPATEGCEVANKRNTDFWHMKTTTFVIQDICQHQEYVDPLRQEIGQVTQEGKGLERIEERLPLLDSFVKESIRLSNADALSCRRKALDGFTLQDGSIIHKNDWVCIPQRAMMCDERRYANPHAFDGYRFARANDALRQGNATADVPDKTASTVTSASLEWPIWGLGNATCPGRFYASLILKLITANLLQEWECKLRDTTAPRSMVWRSSIVPRSDTVVLLRKREVREMDAAALG</sequence>
<evidence type="ECO:0000256" key="2">
    <source>
        <dbReference type="ARBA" id="ARBA00004370"/>
    </source>
</evidence>
<evidence type="ECO:0000256" key="12">
    <source>
        <dbReference type="SAM" id="Phobius"/>
    </source>
</evidence>
<comment type="caution">
    <text evidence="13">The sequence shown here is derived from an EMBL/GenBank/DDBJ whole genome shotgun (WGS) entry which is preliminary data.</text>
</comment>
<keyword evidence="10" id="KW-0503">Monooxygenase</keyword>
<evidence type="ECO:0000256" key="7">
    <source>
        <dbReference type="ARBA" id="ARBA00022989"/>
    </source>
</evidence>
<dbReference type="PANTHER" id="PTHR46206">
    <property type="entry name" value="CYTOCHROME P450"/>
    <property type="match status" value="1"/>
</dbReference>
<dbReference type="SUPFAM" id="SSF48264">
    <property type="entry name" value="Cytochrome P450"/>
    <property type="match status" value="1"/>
</dbReference>
<evidence type="ECO:0000313" key="14">
    <source>
        <dbReference type="Proteomes" id="UP001446871"/>
    </source>
</evidence>
<keyword evidence="11 12" id="KW-0472">Membrane</keyword>
<proteinExistence type="inferred from homology"/>
<comment type="subcellular location">
    <subcellularLocation>
        <location evidence="2">Membrane</location>
    </subcellularLocation>
</comment>
<dbReference type="PRINTS" id="PR00465">
    <property type="entry name" value="EP450IV"/>
</dbReference>
<feature type="transmembrane region" description="Helical" evidence="12">
    <location>
        <begin position="15"/>
        <end position="40"/>
    </location>
</feature>
<dbReference type="CDD" id="cd11041">
    <property type="entry name" value="CYP503A1-like"/>
    <property type="match status" value="1"/>
</dbReference>
<dbReference type="Proteomes" id="UP001446871">
    <property type="component" value="Unassembled WGS sequence"/>
</dbReference>
<reference evidence="13 14" key="1">
    <citation type="submission" date="2023-01" db="EMBL/GenBank/DDBJ databases">
        <title>Analysis of 21 Apiospora genomes using comparative genomics revels a genus with tremendous synthesis potential of carbohydrate active enzymes and secondary metabolites.</title>
        <authorList>
            <person name="Sorensen T."/>
        </authorList>
    </citation>
    <scope>NUCLEOTIDE SEQUENCE [LARGE SCALE GENOMIC DNA]</scope>
    <source>
        <strain evidence="13 14">CBS 83171</strain>
    </source>
</reference>
<evidence type="ECO:0000256" key="10">
    <source>
        <dbReference type="ARBA" id="ARBA00023033"/>
    </source>
</evidence>
<protein>
    <submittedName>
        <fullName evidence="13">Cytochrome P450</fullName>
    </submittedName>
</protein>
<keyword evidence="5 12" id="KW-0812">Transmembrane</keyword>
<evidence type="ECO:0000313" key="13">
    <source>
        <dbReference type="EMBL" id="KAK8059254.1"/>
    </source>
</evidence>
<dbReference type="InterPro" id="IPR036396">
    <property type="entry name" value="Cyt_P450_sf"/>
</dbReference>
<evidence type="ECO:0000256" key="9">
    <source>
        <dbReference type="ARBA" id="ARBA00023004"/>
    </source>
</evidence>
<accession>A0ABR1UN26</accession>
<evidence type="ECO:0000256" key="6">
    <source>
        <dbReference type="ARBA" id="ARBA00022723"/>
    </source>
</evidence>
<evidence type="ECO:0000256" key="1">
    <source>
        <dbReference type="ARBA" id="ARBA00001971"/>
    </source>
</evidence>
<dbReference type="Pfam" id="PF00067">
    <property type="entry name" value="p450"/>
    <property type="match status" value="2"/>
</dbReference>
<keyword evidence="4" id="KW-0349">Heme</keyword>
<keyword evidence="9" id="KW-0408">Iron</keyword>
<evidence type="ECO:0000256" key="11">
    <source>
        <dbReference type="ARBA" id="ARBA00023136"/>
    </source>
</evidence>